<dbReference type="GO" id="GO:0016491">
    <property type="term" value="F:oxidoreductase activity"/>
    <property type="evidence" value="ECO:0007669"/>
    <property type="project" value="UniProtKB-KW"/>
</dbReference>
<keyword evidence="8" id="KW-0411">Iron-sulfur</keyword>
<dbReference type="RefSeq" id="WP_308452880.1">
    <property type="nucleotide sequence ID" value="NZ_JAJEQR010000008.1"/>
</dbReference>
<dbReference type="SFLD" id="SFLDG01118">
    <property type="entry name" value="activating_enzymes__group_2"/>
    <property type="match status" value="1"/>
</dbReference>
<sequence length="301" mass="33873">MGTVFNIQRFSIHDGPGIRTTVFLKGCPLRCRWCHNPESNVFQPQTIYHEHLCVGCGNCVKRCARGAITKRKDKIVIDHTKCMACGACAESCMTHAVECVGQDMSAVEVLEEVLKDRLFYGQSGGGVTISGGEPLSQPEFASELLELCKENHIHTAIETSGYAGKENLRKAAEFTDLFLFDIKEMDADRHRELTGVSNEQILKNLRYLSDELRKPVWIRMPLIRDINDSVEEMRARIHFVKTLKGLIEQVWLLPFHNLGISKLISLGEDTGVMEKFSPPSEAQLELLKGLWEQAGFDCYIA</sequence>
<evidence type="ECO:0000256" key="5">
    <source>
        <dbReference type="ARBA" id="ARBA00022723"/>
    </source>
</evidence>
<dbReference type="InterPro" id="IPR040074">
    <property type="entry name" value="BssD/PflA/YjjW"/>
</dbReference>
<feature type="domain" description="4Fe-4S ferredoxin-type" evidence="10">
    <location>
        <begin position="44"/>
        <end position="72"/>
    </location>
</feature>
<evidence type="ECO:0000259" key="11">
    <source>
        <dbReference type="PROSITE" id="PS51918"/>
    </source>
</evidence>
<evidence type="ECO:0000256" key="7">
    <source>
        <dbReference type="ARBA" id="ARBA00023004"/>
    </source>
</evidence>
<dbReference type="SUPFAM" id="SSF54862">
    <property type="entry name" value="4Fe-4S ferredoxins"/>
    <property type="match status" value="1"/>
</dbReference>
<dbReference type="InterPro" id="IPR013785">
    <property type="entry name" value="Aldolase_TIM"/>
</dbReference>
<protein>
    <submittedName>
        <fullName evidence="12">Glycyl-radical enzyme activating protein</fullName>
    </submittedName>
</protein>
<dbReference type="InterPro" id="IPR034457">
    <property type="entry name" value="Organic_radical-activating"/>
</dbReference>
<evidence type="ECO:0000256" key="2">
    <source>
        <dbReference type="ARBA" id="ARBA00009777"/>
    </source>
</evidence>
<dbReference type="SFLD" id="SFLDS00029">
    <property type="entry name" value="Radical_SAM"/>
    <property type="match status" value="1"/>
</dbReference>
<dbReference type="PANTHER" id="PTHR30352">
    <property type="entry name" value="PYRUVATE FORMATE-LYASE-ACTIVATING ENZYME"/>
    <property type="match status" value="1"/>
</dbReference>
<dbReference type="NCBIfam" id="TIGR02494">
    <property type="entry name" value="PFLE_PFLC"/>
    <property type="match status" value="1"/>
</dbReference>
<keyword evidence="4" id="KW-0949">S-adenosyl-L-methionine</keyword>
<evidence type="ECO:0000256" key="6">
    <source>
        <dbReference type="ARBA" id="ARBA00023002"/>
    </source>
</evidence>
<dbReference type="Gene3D" id="3.30.70.20">
    <property type="match status" value="1"/>
</dbReference>
<name>A0AAE3JED9_9FIRM</name>
<dbReference type="Gene3D" id="3.20.20.70">
    <property type="entry name" value="Aldolase class I"/>
    <property type="match status" value="1"/>
</dbReference>
<dbReference type="AlphaFoldDB" id="A0AAE3JED9"/>
<comment type="caution">
    <text evidence="12">The sequence shown here is derived from an EMBL/GenBank/DDBJ whole genome shotgun (WGS) entry which is preliminary data.</text>
</comment>
<dbReference type="PROSITE" id="PS01087">
    <property type="entry name" value="RADICAL_ACTIVATING"/>
    <property type="match status" value="1"/>
</dbReference>
<evidence type="ECO:0000313" key="13">
    <source>
        <dbReference type="Proteomes" id="UP001198182"/>
    </source>
</evidence>
<gene>
    <name evidence="12" type="ORF">LKD81_04025</name>
</gene>
<evidence type="ECO:0000256" key="3">
    <source>
        <dbReference type="ARBA" id="ARBA00022485"/>
    </source>
</evidence>
<keyword evidence="7" id="KW-0408">Iron</keyword>
<dbReference type="InterPro" id="IPR017896">
    <property type="entry name" value="4Fe4S_Fe-S-bd"/>
</dbReference>
<dbReference type="PROSITE" id="PS51918">
    <property type="entry name" value="RADICAL_SAM"/>
    <property type="match status" value="1"/>
</dbReference>
<evidence type="ECO:0000256" key="9">
    <source>
        <dbReference type="ARBA" id="ARBA00047365"/>
    </source>
</evidence>
<keyword evidence="5" id="KW-0479">Metal-binding</keyword>
<dbReference type="InterPro" id="IPR007197">
    <property type="entry name" value="rSAM"/>
</dbReference>
<dbReference type="InterPro" id="IPR058240">
    <property type="entry name" value="rSAM_sf"/>
</dbReference>
<dbReference type="PROSITE" id="PS51379">
    <property type="entry name" value="4FE4S_FER_2"/>
    <property type="match status" value="2"/>
</dbReference>
<dbReference type="PANTHER" id="PTHR30352:SF4">
    <property type="entry name" value="PYRUVATE FORMATE-LYASE 2-ACTIVATING ENZYME"/>
    <property type="match status" value="1"/>
</dbReference>
<evidence type="ECO:0000256" key="1">
    <source>
        <dbReference type="ARBA" id="ARBA00001966"/>
    </source>
</evidence>
<dbReference type="CDD" id="cd01335">
    <property type="entry name" value="Radical_SAM"/>
    <property type="match status" value="1"/>
</dbReference>
<organism evidence="12 13">
    <name type="scientific">Hominifimenecus microfluidus</name>
    <dbReference type="NCBI Taxonomy" id="2885348"/>
    <lineage>
        <taxon>Bacteria</taxon>
        <taxon>Bacillati</taxon>
        <taxon>Bacillota</taxon>
        <taxon>Clostridia</taxon>
        <taxon>Lachnospirales</taxon>
        <taxon>Lachnospiraceae</taxon>
        <taxon>Hominifimenecus</taxon>
    </lineage>
</organism>
<dbReference type="Proteomes" id="UP001198182">
    <property type="component" value="Unassembled WGS sequence"/>
</dbReference>
<evidence type="ECO:0000259" key="10">
    <source>
        <dbReference type="PROSITE" id="PS51379"/>
    </source>
</evidence>
<comment type="cofactor">
    <cofactor evidence="1">
        <name>[4Fe-4S] cluster</name>
        <dbReference type="ChEBI" id="CHEBI:49883"/>
    </cofactor>
</comment>
<reference evidence="12" key="1">
    <citation type="submission" date="2021-10" db="EMBL/GenBank/DDBJ databases">
        <title>Anaerobic single-cell dispensing facilitates the cultivation of human gut bacteria.</title>
        <authorList>
            <person name="Afrizal A."/>
        </authorList>
    </citation>
    <scope>NUCLEOTIDE SEQUENCE</scope>
    <source>
        <strain evidence="12">CLA-AA-H215</strain>
    </source>
</reference>
<keyword evidence="6" id="KW-0560">Oxidoreductase</keyword>
<dbReference type="PIRSF" id="PIRSF000371">
    <property type="entry name" value="PFL_act_enz"/>
    <property type="match status" value="1"/>
</dbReference>
<keyword evidence="13" id="KW-1185">Reference proteome</keyword>
<dbReference type="SFLD" id="SFLDG01066">
    <property type="entry name" value="organic_radical-activating_enz"/>
    <property type="match status" value="1"/>
</dbReference>
<dbReference type="SUPFAM" id="SSF102114">
    <property type="entry name" value="Radical SAM enzymes"/>
    <property type="match status" value="1"/>
</dbReference>
<proteinExistence type="inferred from homology"/>
<dbReference type="EMBL" id="JAJEQR010000008">
    <property type="protein sequence ID" value="MCC2230170.1"/>
    <property type="molecule type" value="Genomic_DNA"/>
</dbReference>
<dbReference type="GO" id="GO:0046872">
    <property type="term" value="F:metal ion binding"/>
    <property type="evidence" value="ECO:0007669"/>
    <property type="project" value="UniProtKB-KW"/>
</dbReference>
<comment type="similarity">
    <text evidence="2">Belongs to the organic radical-activating enzymes family.</text>
</comment>
<comment type="catalytic activity">
    <reaction evidence="9">
        <text>glycyl-[protein] + reduced [flavodoxin] + S-adenosyl-L-methionine = glycin-2-yl radical-[protein] + semiquinone [flavodoxin] + 5'-deoxyadenosine + L-methionine + H(+)</text>
        <dbReference type="Rhea" id="RHEA:61976"/>
        <dbReference type="Rhea" id="RHEA-COMP:10622"/>
        <dbReference type="Rhea" id="RHEA-COMP:14480"/>
        <dbReference type="Rhea" id="RHEA-COMP:15993"/>
        <dbReference type="Rhea" id="RHEA-COMP:15994"/>
        <dbReference type="ChEBI" id="CHEBI:15378"/>
        <dbReference type="ChEBI" id="CHEBI:17319"/>
        <dbReference type="ChEBI" id="CHEBI:29947"/>
        <dbReference type="ChEBI" id="CHEBI:32722"/>
        <dbReference type="ChEBI" id="CHEBI:57618"/>
        <dbReference type="ChEBI" id="CHEBI:57844"/>
        <dbReference type="ChEBI" id="CHEBI:59789"/>
        <dbReference type="ChEBI" id="CHEBI:140311"/>
    </reaction>
</comment>
<dbReference type="GO" id="GO:0051539">
    <property type="term" value="F:4 iron, 4 sulfur cluster binding"/>
    <property type="evidence" value="ECO:0007669"/>
    <property type="project" value="UniProtKB-KW"/>
</dbReference>
<accession>A0AAE3JED9</accession>
<feature type="domain" description="4Fe-4S ferredoxin-type" evidence="10">
    <location>
        <begin position="73"/>
        <end position="102"/>
    </location>
</feature>
<dbReference type="Pfam" id="PF04055">
    <property type="entry name" value="Radical_SAM"/>
    <property type="match status" value="1"/>
</dbReference>
<keyword evidence="3" id="KW-0004">4Fe-4S</keyword>
<evidence type="ECO:0000313" key="12">
    <source>
        <dbReference type="EMBL" id="MCC2230170.1"/>
    </source>
</evidence>
<evidence type="ECO:0000256" key="4">
    <source>
        <dbReference type="ARBA" id="ARBA00022691"/>
    </source>
</evidence>
<dbReference type="InterPro" id="IPR012839">
    <property type="entry name" value="Organic_radical_activase"/>
</dbReference>
<feature type="domain" description="Radical SAM core" evidence="11">
    <location>
        <begin position="13"/>
        <end position="293"/>
    </location>
</feature>
<evidence type="ECO:0000256" key="8">
    <source>
        <dbReference type="ARBA" id="ARBA00023014"/>
    </source>
</evidence>
<dbReference type="InterPro" id="IPR001989">
    <property type="entry name" value="Radical_activat_CS"/>
</dbReference>